<organism evidence="8 9">
    <name type="scientific">Pedobacter duraquae</name>
    <dbReference type="NCBI Taxonomy" id="425511"/>
    <lineage>
        <taxon>Bacteria</taxon>
        <taxon>Pseudomonadati</taxon>
        <taxon>Bacteroidota</taxon>
        <taxon>Sphingobacteriia</taxon>
        <taxon>Sphingobacteriales</taxon>
        <taxon>Sphingobacteriaceae</taxon>
        <taxon>Pedobacter</taxon>
    </lineage>
</organism>
<dbReference type="Pfam" id="PF01177">
    <property type="entry name" value="Asp_Glu_race"/>
    <property type="match status" value="1"/>
</dbReference>
<dbReference type="GO" id="GO:0009252">
    <property type="term" value="P:peptidoglycan biosynthetic process"/>
    <property type="evidence" value="ECO:0007669"/>
    <property type="project" value="UniProtKB-UniRule"/>
</dbReference>
<name>A0A4R6IJ67_9SPHI</name>
<feature type="binding site" evidence="7">
    <location>
        <begin position="42"/>
        <end position="43"/>
    </location>
    <ligand>
        <name>substrate</name>
    </ligand>
</feature>
<proteinExistence type="inferred from homology"/>
<evidence type="ECO:0000256" key="3">
    <source>
        <dbReference type="ARBA" id="ARBA00022960"/>
    </source>
</evidence>
<gene>
    <name evidence="7" type="primary">murI</name>
    <name evidence="8" type="ORF">CLV32_3164</name>
</gene>
<feature type="active site" description="Proton donor/acceptor" evidence="7">
    <location>
        <position position="192"/>
    </location>
</feature>
<reference evidence="8 9" key="1">
    <citation type="submission" date="2019-03" db="EMBL/GenBank/DDBJ databases">
        <title>Genomic Encyclopedia of Archaeal and Bacterial Type Strains, Phase II (KMG-II): from individual species to whole genera.</title>
        <authorList>
            <person name="Goeker M."/>
        </authorList>
    </citation>
    <scope>NUCLEOTIDE SEQUENCE [LARGE SCALE GENOMIC DNA]</scope>
    <source>
        <strain evidence="8 9">DSM 19034</strain>
    </source>
</reference>
<dbReference type="OrthoDB" id="9801055at2"/>
<keyword evidence="6 7" id="KW-0961">Cell wall biogenesis/degradation</keyword>
<evidence type="ECO:0000256" key="6">
    <source>
        <dbReference type="ARBA" id="ARBA00023316"/>
    </source>
</evidence>
<comment type="similarity">
    <text evidence="7">Belongs to the aspartate/glutamate racemases family.</text>
</comment>
<feature type="binding site" evidence="7">
    <location>
        <begin position="74"/>
        <end position="75"/>
    </location>
    <ligand>
        <name>substrate</name>
    </ligand>
</feature>
<comment type="pathway">
    <text evidence="7">Cell wall biogenesis; peptidoglycan biosynthesis.</text>
</comment>
<feature type="binding site" evidence="7">
    <location>
        <begin position="193"/>
        <end position="194"/>
    </location>
    <ligand>
        <name>substrate</name>
    </ligand>
</feature>
<feature type="active site" description="Proton donor/acceptor" evidence="7">
    <location>
        <position position="73"/>
    </location>
</feature>
<dbReference type="SUPFAM" id="SSF53681">
    <property type="entry name" value="Aspartate/glutamate racemase"/>
    <property type="match status" value="2"/>
</dbReference>
<dbReference type="Proteomes" id="UP000295499">
    <property type="component" value="Unassembled WGS sequence"/>
</dbReference>
<keyword evidence="5 7" id="KW-0413">Isomerase</keyword>
<sequence length="273" mass="30509">MLEGPIGIFDSGYGGLTVYKSIVERLPQYDYIYFGDNARAPYGDHTFETVYQYTLECVEWLFGQGCPLIILACNTASAKALRSIQQNILPFKYPGRRVLGVIRPTAEVIDQYTRSKEIGVLGTRGTIESQSYLMEIEKLHPEISVKQQSCPMWVPIIENNEHTTSGADYFVKEYIEALMNDKPGIDCVLLACTHYPLLLPKIKAALPVGVNIVVQGDIVADSLEGYLENHPEMEVRLTQNGDRKFFTSGSAPKFDAHASVFFGSEIQSVRVQL</sequence>
<dbReference type="PANTHER" id="PTHR21198">
    <property type="entry name" value="GLUTAMATE RACEMASE"/>
    <property type="match status" value="1"/>
</dbReference>
<keyword evidence="4 7" id="KW-0573">Peptidoglycan synthesis</keyword>
<dbReference type="RefSeq" id="WP_133557042.1">
    <property type="nucleotide sequence ID" value="NZ_SNWM01000003.1"/>
</dbReference>
<dbReference type="Gene3D" id="3.40.50.1860">
    <property type="match status" value="2"/>
</dbReference>
<dbReference type="EMBL" id="SNWM01000003">
    <property type="protein sequence ID" value="TDO22050.1"/>
    <property type="molecule type" value="Genomic_DNA"/>
</dbReference>
<keyword evidence="9" id="KW-1185">Reference proteome</keyword>
<dbReference type="InterPro" id="IPR015942">
    <property type="entry name" value="Asp/Glu/hydantoin_racemase"/>
</dbReference>
<evidence type="ECO:0000256" key="5">
    <source>
        <dbReference type="ARBA" id="ARBA00023235"/>
    </source>
</evidence>
<dbReference type="InterPro" id="IPR033134">
    <property type="entry name" value="Asp/Glu_racemase_AS_2"/>
</dbReference>
<comment type="function">
    <text evidence="7">Provides the (R)-glutamate required for cell wall biosynthesis.</text>
</comment>
<dbReference type="UniPathway" id="UPA00219"/>
<dbReference type="InterPro" id="IPR004391">
    <property type="entry name" value="Glu_race"/>
</dbReference>
<dbReference type="FunFam" id="3.40.50.1860:FF:000001">
    <property type="entry name" value="Glutamate racemase"/>
    <property type="match status" value="1"/>
</dbReference>
<dbReference type="PANTHER" id="PTHR21198:SF2">
    <property type="entry name" value="GLUTAMATE RACEMASE"/>
    <property type="match status" value="1"/>
</dbReference>
<dbReference type="PROSITE" id="PS00924">
    <property type="entry name" value="ASP_GLU_RACEMASE_2"/>
    <property type="match status" value="1"/>
</dbReference>
<protein>
    <recommendedName>
        <fullName evidence="2 7">Glutamate racemase</fullName>
        <ecNumber evidence="2 7">5.1.1.3</ecNumber>
    </recommendedName>
</protein>
<comment type="catalytic activity">
    <reaction evidence="1 7">
        <text>L-glutamate = D-glutamate</text>
        <dbReference type="Rhea" id="RHEA:12813"/>
        <dbReference type="ChEBI" id="CHEBI:29985"/>
        <dbReference type="ChEBI" id="CHEBI:29986"/>
        <dbReference type="EC" id="5.1.1.3"/>
    </reaction>
</comment>
<evidence type="ECO:0000256" key="2">
    <source>
        <dbReference type="ARBA" id="ARBA00013090"/>
    </source>
</evidence>
<feature type="binding site" evidence="7">
    <location>
        <begin position="10"/>
        <end position="11"/>
    </location>
    <ligand>
        <name>substrate</name>
    </ligand>
</feature>
<evidence type="ECO:0000256" key="7">
    <source>
        <dbReference type="HAMAP-Rule" id="MF_00258"/>
    </source>
</evidence>
<dbReference type="PROSITE" id="PS00923">
    <property type="entry name" value="ASP_GLU_RACEMASE_1"/>
    <property type="match status" value="1"/>
</dbReference>
<comment type="caution">
    <text evidence="8">The sequence shown here is derived from an EMBL/GenBank/DDBJ whole genome shotgun (WGS) entry which is preliminary data.</text>
</comment>
<dbReference type="InterPro" id="IPR018187">
    <property type="entry name" value="Asp/Glu_racemase_AS_1"/>
</dbReference>
<dbReference type="GO" id="GO:0008881">
    <property type="term" value="F:glutamate racemase activity"/>
    <property type="evidence" value="ECO:0007669"/>
    <property type="project" value="UniProtKB-UniRule"/>
</dbReference>
<dbReference type="NCBIfam" id="TIGR00067">
    <property type="entry name" value="glut_race"/>
    <property type="match status" value="1"/>
</dbReference>
<dbReference type="HAMAP" id="MF_00258">
    <property type="entry name" value="Glu_racemase"/>
    <property type="match status" value="1"/>
</dbReference>
<evidence type="ECO:0000256" key="1">
    <source>
        <dbReference type="ARBA" id="ARBA00001602"/>
    </source>
</evidence>
<evidence type="ECO:0000313" key="9">
    <source>
        <dbReference type="Proteomes" id="UP000295499"/>
    </source>
</evidence>
<accession>A0A4R6IJ67</accession>
<evidence type="ECO:0000313" key="8">
    <source>
        <dbReference type="EMBL" id="TDO22050.1"/>
    </source>
</evidence>
<dbReference type="GO" id="GO:0071555">
    <property type="term" value="P:cell wall organization"/>
    <property type="evidence" value="ECO:0007669"/>
    <property type="project" value="UniProtKB-KW"/>
</dbReference>
<dbReference type="GO" id="GO:0008360">
    <property type="term" value="P:regulation of cell shape"/>
    <property type="evidence" value="ECO:0007669"/>
    <property type="project" value="UniProtKB-KW"/>
</dbReference>
<dbReference type="EC" id="5.1.1.3" evidence="2 7"/>
<evidence type="ECO:0000256" key="4">
    <source>
        <dbReference type="ARBA" id="ARBA00022984"/>
    </source>
</evidence>
<keyword evidence="3 7" id="KW-0133">Cell shape</keyword>
<dbReference type="InterPro" id="IPR001920">
    <property type="entry name" value="Asp/Glu_race"/>
</dbReference>
<dbReference type="AlphaFoldDB" id="A0A4R6IJ67"/>